<dbReference type="PANTHER" id="PTHR36911:SF3">
    <property type="entry name" value="GATA ZINC FINGER DOMAIN-CONTAINING PROTEIN 4-RELATED"/>
    <property type="match status" value="1"/>
</dbReference>
<dbReference type="EMBL" id="GL883029">
    <property type="protein sequence ID" value="EGG13401.1"/>
    <property type="molecule type" value="Genomic_DNA"/>
</dbReference>
<reference evidence="3" key="1">
    <citation type="journal article" date="2011" name="Genome Res.">
        <title>Phylogeny-wide analysis of social amoeba genomes highlights ancient origins for complex intercellular communication.</title>
        <authorList>
            <person name="Heidel A.J."/>
            <person name="Lawal H.M."/>
            <person name="Felder M."/>
            <person name="Schilde C."/>
            <person name="Helps N.R."/>
            <person name="Tunggal B."/>
            <person name="Rivero F."/>
            <person name="John U."/>
            <person name="Schleicher M."/>
            <person name="Eichinger L."/>
            <person name="Platzer M."/>
            <person name="Noegel A.A."/>
            <person name="Schaap P."/>
            <person name="Gloeckner G."/>
        </authorList>
    </citation>
    <scope>NUCLEOTIDE SEQUENCE [LARGE SCALE GENOMIC DNA]</scope>
    <source>
        <strain evidence="3">SH3</strain>
    </source>
</reference>
<proteinExistence type="predicted"/>
<dbReference type="InterPro" id="IPR036770">
    <property type="entry name" value="Ankyrin_rpt-contain_sf"/>
</dbReference>
<dbReference type="OrthoDB" id="24005at2759"/>
<dbReference type="SUPFAM" id="SSF48403">
    <property type="entry name" value="Ankyrin repeat"/>
    <property type="match status" value="1"/>
</dbReference>
<feature type="compositionally biased region" description="Acidic residues" evidence="1">
    <location>
        <begin position="806"/>
        <end position="817"/>
    </location>
</feature>
<dbReference type="Proteomes" id="UP000007797">
    <property type="component" value="Unassembled WGS sequence"/>
</dbReference>
<evidence type="ECO:0000256" key="1">
    <source>
        <dbReference type="SAM" id="MobiDB-lite"/>
    </source>
</evidence>
<name>F4QF94_CACFS</name>
<protein>
    <recommendedName>
        <fullName evidence="4">Ankyrin repeat-containing protein</fullName>
    </recommendedName>
</protein>
<sequence length="834" mass="97111">MNNSNNNVNKSLIINNVFKNKYLLRCIFSLISLINDIEYKYNSSSTHLIKYDEWNCVYDLVTHGHIGVLVDKIKLGKKDDLIFKEYKSIVEHGQSDQYSIDKVTKIICRKVIDSQSFNTIYTTFQNYFTSPKLIKTACQAGNLDICKILLNQTHPIKLSTNGAYLGAIKGGHLNILEFLYHMNYSIYDDTNNNNNSDKNNNNNNYSLQILQHSMTHLGNRTIRDWVVQHDNSIKSLFLNQGVSTTTTNISNELESGLFCIGDCDAIRNLKLTWINPQVVAETIRHGGSQRLKLVDCLLEIQRSRFDLHNLENQQQNQPNTFNNNQNNIKNNNNSYDYLKLKLIYQNYLNQHNNNNNQNNNNLEIIDMLISNHLIITKKMAQDTIIVGFKLIYELLYPLESLNYSNNNNNNNTVNYKIKPSSPSSFSTSNDIIDHFIEHIFGEEGVDYTLLKCLARYLTFEQFRRLIFGIDPEYFQTKQFKKSVLFDTIRVASQRSDGDGVDGTKIVGYLVQQFLLDIVGTRSNQTIFLYDGDIGSSLTATLYVLLDNISKLVSSNTGHLYINYNYNNNNNQNNNNNIETYFEIPTKILERIINNPNLTLEYLEKFTMDYFKHQIQGRNERSGGSEGRLIRTPVSRLHILFEGYIPSHLVTRNLLEIIDLCGEIPDRANPPILLTHLAAYAVENHNQDIIDYFLQNSGGTFHMCSTISNSWKRLNYLCSQFQFNAVVCDHEDIEMIGRKGSIEIFQLMLPYRMDSWWNIDRELILKSAEFYKRHKLIDFISKSENDVYNHQQLEYEHQQQQQQHIQEEEEEEEEEENQDQPKKRKWYEITKDKTM</sequence>
<evidence type="ECO:0000313" key="2">
    <source>
        <dbReference type="EMBL" id="EGG13401.1"/>
    </source>
</evidence>
<keyword evidence="3" id="KW-1185">Reference proteome</keyword>
<dbReference type="RefSeq" id="XP_004350105.1">
    <property type="nucleotide sequence ID" value="XM_004350055.1"/>
</dbReference>
<dbReference type="AlphaFoldDB" id="F4QF94"/>
<evidence type="ECO:0000313" key="3">
    <source>
        <dbReference type="Proteomes" id="UP000007797"/>
    </source>
</evidence>
<dbReference type="PANTHER" id="PTHR36911">
    <property type="entry name" value="LIM ZINC-BINDING DOMAIN-CONTAINING PROTEIN-RELATED"/>
    <property type="match status" value="1"/>
</dbReference>
<feature type="compositionally biased region" description="Basic and acidic residues" evidence="1">
    <location>
        <begin position="825"/>
        <end position="834"/>
    </location>
</feature>
<organism evidence="2 3">
    <name type="scientific">Cavenderia fasciculata</name>
    <name type="common">Slime mold</name>
    <name type="synonym">Dictyostelium fasciculatum</name>
    <dbReference type="NCBI Taxonomy" id="261658"/>
    <lineage>
        <taxon>Eukaryota</taxon>
        <taxon>Amoebozoa</taxon>
        <taxon>Evosea</taxon>
        <taxon>Eumycetozoa</taxon>
        <taxon>Dictyostelia</taxon>
        <taxon>Acytosteliales</taxon>
        <taxon>Cavenderiaceae</taxon>
        <taxon>Cavenderia</taxon>
    </lineage>
</organism>
<dbReference type="GeneID" id="14866313"/>
<gene>
    <name evidence="2" type="ORF">DFA_11162</name>
</gene>
<feature type="region of interest" description="Disordered" evidence="1">
    <location>
        <begin position="794"/>
        <end position="834"/>
    </location>
</feature>
<accession>F4QF94</accession>
<dbReference type="KEGG" id="dfa:DFA_11162"/>
<evidence type="ECO:0008006" key="4">
    <source>
        <dbReference type="Google" id="ProtNLM"/>
    </source>
</evidence>